<keyword evidence="6" id="KW-1185">Reference proteome</keyword>
<dbReference type="NCBIfam" id="TIGR01782">
    <property type="entry name" value="TonB-Xanth-Caul"/>
    <property type="match status" value="1"/>
</dbReference>
<keyword evidence="2" id="KW-0472">Membrane</keyword>
<dbReference type="Gene3D" id="3.55.50.30">
    <property type="match status" value="1"/>
</dbReference>
<gene>
    <name evidence="5" type="ORF">ABENE_16915</name>
</gene>
<dbReference type="InterPro" id="IPR036942">
    <property type="entry name" value="Beta-barrel_TonB_sf"/>
</dbReference>
<name>V4P178_9CAUL</name>
<dbReference type="PANTHER" id="PTHR40980">
    <property type="entry name" value="PLUG DOMAIN-CONTAINING PROTEIN"/>
    <property type="match status" value="1"/>
</dbReference>
<feature type="domain" description="TonB-dependent receptor plug" evidence="4">
    <location>
        <begin position="122"/>
        <end position="232"/>
    </location>
</feature>
<dbReference type="PANTHER" id="PTHR40980:SF3">
    <property type="entry name" value="TONB-DEPENDENT RECEPTOR-LIKE BETA-BARREL DOMAIN-CONTAINING PROTEIN"/>
    <property type="match status" value="1"/>
</dbReference>
<sequence>MALALCGSPVCAAGNSPQDLAAGLIDLGMANHVQIVFQPHLVKGLKCSGLPGRASGLDKNLTRLLQPYGLAYRRVASDVIVVYRPAPRPVTVAPPVASAEPDLPPIIVRSYRQSLVRAGDAKRRADYTVDAIDAEDIGKYPARNVAEALQLVTGVSLERQRGIGLYVSVRGMGPQFQNVEFDGHSLAATELIENAGVRGRDFRFDILPAELISRVDVVKTPTPDMEEGAMGGDINIHTLRPFDVVPSGSRFKGLASLRLSHNDRAQDISPAMHVMEAWTTDDRRFGLLLSLISDRQSVRNDRFYNYGWNKDQFTSVLGDGIYTPTRTRPTIEIEDRRHNTLFASAQWRPDDHHETELSLLATRLDVAYDETGLDIYPDDRSLATPVFTPGTASIVGDTAIRGRIETVRFMASRETSLNRFDLLLGHIKHRWRSGAFTANLTADMSRAHSFHPPGRGTTRSRVAFFAPLTYDFSGGGKTVPVLQTTLDYTDPRNFTGQRFDYATKDALDSDEALSYDLAKSFDGALARVQVGQQYHHHNRRYRRRDWKNFDLVGMDFTGLGPDSYDTELSPTFLNGIAGDSPRSWLVPSATAFYNRLMTADVLAARPTATDASGSFEVDERIWAAFIRSDWRFQLWNRPVTANIGVRQIDNLQISEGAALIGEGATPVRYRLHYTTTLPSANLRMVWRPGVIVRLSAARVMSRPNIIDSAPRLTISNDADTGQGGNPFLRPFIATDMSAGLEWYPSPATSLAMAVFGRRFDDYVTRENTHIFIPGPGDILVSTTVNGGSASVAGIEAAYNQTLDALPGPLSHLGFQVSFTVLDVSADYASGALRIRNELTGLSRSTYNLVGFFEDDRVMARLGYYWRARYLSSVGSSIQAPSYTDSFGSLDGAFSLEIDKATTLTLEAVNLLNTTRYAFAMTKDRPQEIHQYGRTFSVQLRHTF</sequence>
<dbReference type="eggNOG" id="COG4771">
    <property type="taxonomic scope" value="Bacteria"/>
</dbReference>
<dbReference type="STRING" id="1121022.GCA_000376105_03705"/>
<dbReference type="AlphaFoldDB" id="V4P178"/>
<dbReference type="InterPro" id="IPR012910">
    <property type="entry name" value="Plug_dom"/>
</dbReference>
<dbReference type="InterPro" id="IPR010104">
    <property type="entry name" value="TonB_rcpt_bac"/>
</dbReference>
<dbReference type="Gene3D" id="2.40.170.20">
    <property type="entry name" value="TonB-dependent receptor, beta-barrel domain"/>
    <property type="match status" value="1"/>
</dbReference>
<dbReference type="Pfam" id="PF07715">
    <property type="entry name" value="Plug"/>
    <property type="match status" value="1"/>
</dbReference>
<dbReference type="InterPro" id="IPR037066">
    <property type="entry name" value="Plug_dom_sf"/>
</dbReference>
<comment type="caution">
    <text evidence="5">The sequence shown here is derived from an EMBL/GenBank/DDBJ whole genome shotgun (WGS) entry which is preliminary data.</text>
</comment>
<reference evidence="5 6" key="1">
    <citation type="journal article" date="2014" name="Nature">
        <title>Sequential evolution of bacterial morphology by co-option of a developmental regulator.</title>
        <authorList>
            <person name="Jiang C."/>
            <person name="Brown P.J."/>
            <person name="Ducret A."/>
            <person name="Brun Y.V."/>
        </authorList>
    </citation>
    <scope>NUCLEOTIDE SEQUENCE [LARGE SCALE GENOMIC DNA]</scope>
    <source>
        <strain evidence="5 6">DSM 16100</strain>
    </source>
</reference>
<evidence type="ECO:0000313" key="6">
    <source>
        <dbReference type="Proteomes" id="UP000017837"/>
    </source>
</evidence>
<comment type="subcellular location">
    <subcellularLocation>
        <location evidence="1">Cell outer membrane</location>
    </subcellularLocation>
</comment>
<evidence type="ECO:0000256" key="1">
    <source>
        <dbReference type="ARBA" id="ARBA00004442"/>
    </source>
</evidence>
<evidence type="ECO:0000259" key="4">
    <source>
        <dbReference type="Pfam" id="PF07715"/>
    </source>
</evidence>
<dbReference type="Gene3D" id="2.170.130.10">
    <property type="entry name" value="TonB-dependent receptor, plug domain"/>
    <property type="match status" value="1"/>
</dbReference>
<dbReference type="Proteomes" id="UP000017837">
    <property type="component" value="Unassembled WGS sequence"/>
</dbReference>
<dbReference type="GO" id="GO:0009279">
    <property type="term" value="C:cell outer membrane"/>
    <property type="evidence" value="ECO:0007669"/>
    <property type="project" value="UniProtKB-SubCell"/>
</dbReference>
<evidence type="ECO:0000256" key="3">
    <source>
        <dbReference type="ARBA" id="ARBA00023237"/>
    </source>
</evidence>
<keyword evidence="3" id="KW-0998">Cell outer membrane</keyword>
<dbReference type="EMBL" id="AWGB01000042">
    <property type="protein sequence ID" value="ESQ87752.1"/>
    <property type="molecule type" value="Genomic_DNA"/>
</dbReference>
<organism evidence="5 6">
    <name type="scientific">Asticcacaulis benevestitus DSM 16100 = ATCC BAA-896</name>
    <dbReference type="NCBI Taxonomy" id="1121022"/>
    <lineage>
        <taxon>Bacteria</taxon>
        <taxon>Pseudomonadati</taxon>
        <taxon>Pseudomonadota</taxon>
        <taxon>Alphaproteobacteria</taxon>
        <taxon>Caulobacterales</taxon>
        <taxon>Caulobacteraceae</taxon>
        <taxon>Asticcacaulis</taxon>
    </lineage>
</organism>
<dbReference type="SUPFAM" id="SSF56935">
    <property type="entry name" value="Porins"/>
    <property type="match status" value="1"/>
</dbReference>
<dbReference type="eggNOG" id="COG1629">
    <property type="taxonomic scope" value="Bacteria"/>
</dbReference>
<evidence type="ECO:0000313" key="5">
    <source>
        <dbReference type="EMBL" id="ESQ87752.1"/>
    </source>
</evidence>
<dbReference type="PATRIC" id="fig|1121022.4.peg.3442"/>
<proteinExistence type="predicted"/>
<evidence type="ECO:0000256" key="2">
    <source>
        <dbReference type="ARBA" id="ARBA00023136"/>
    </source>
</evidence>
<protein>
    <recommendedName>
        <fullName evidence="4">TonB-dependent receptor plug domain-containing protein</fullName>
    </recommendedName>
</protein>
<accession>V4P178</accession>